<accession>A0ACB6ZVG5</accession>
<comment type="caution">
    <text evidence="1">The sequence shown here is derived from an EMBL/GenBank/DDBJ whole genome shotgun (WGS) entry which is preliminary data.</text>
</comment>
<organism evidence="1 2">
    <name type="scientific">Thelephora ganbajun</name>
    <name type="common">Ganba fungus</name>
    <dbReference type="NCBI Taxonomy" id="370292"/>
    <lineage>
        <taxon>Eukaryota</taxon>
        <taxon>Fungi</taxon>
        <taxon>Dikarya</taxon>
        <taxon>Basidiomycota</taxon>
        <taxon>Agaricomycotina</taxon>
        <taxon>Agaricomycetes</taxon>
        <taxon>Thelephorales</taxon>
        <taxon>Thelephoraceae</taxon>
        <taxon>Thelephora</taxon>
    </lineage>
</organism>
<dbReference type="EMBL" id="MU117963">
    <property type="protein sequence ID" value="KAF9653642.1"/>
    <property type="molecule type" value="Genomic_DNA"/>
</dbReference>
<protein>
    <submittedName>
        <fullName evidence="1">Uncharacterized protein</fullName>
    </submittedName>
</protein>
<name>A0ACB6ZVG5_THEGA</name>
<evidence type="ECO:0000313" key="1">
    <source>
        <dbReference type="EMBL" id="KAF9653642.1"/>
    </source>
</evidence>
<keyword evidence="2" id="KW-1185">Reference proteome</keyword>
<sequence length="571" mass="62000">MASSRQSHCAYTPPLSPSAADQDILLSASNKAIPSSLKYLNNYIQKHYDRFTAHEFLERTRLVASFAEKENAYEGQISTLKAVHIDIAALLIREQAINGELRQKLDIATNSMARISKVVNDANFVFVDRKRDPHEIKQEESFQESMNVSDIDICPGITISSLLSQIETVVTEMNTQDGPGQPSPVDSLPSHSIIETLSKVLDSLLATQRTFALLQEDFKSVDAARVGVELQNESLRENILFLQEELKQMRSSNERISHELAAARLERQKHICQLPVTAYPTPAAQNDSPVFLPSPLEKRASPAPNDVLQDTPSIGRKTNQTLPKPVFTGSTSLSTQTPTVEARPLSTPTSTSAERRRVSFGDAVKRVQANPTSSIVQNGLLKSLIVRDDQNTAGPSRPPPSTSVGGIKRTSSGVHKCQNVSKGPPLSLLTSTSAASSISNKANNLRPQKKRRINGACGTPAMNQKHKSANEILRQKTGATHTSTSTTGLLLPPSPKPTMAQLPKTNAADLKSLKFNKKSQPSKPPPTPAAATSSDISKPIATPTKPGRAPIKPLDLAKKSPQERAAMRLSR</sequence>
<evidence type="ECO:0000313" key="2">
    <source>
        <dbReference type="Proteomes" id="UP000886501"/>
    </source>
</evidence>
<proteinExistence type="predicted"/>
<reference evidence="1" key="2">
    <citation type="journal article" date="2020" name="Nat. Commun.">
        <title>Large-scale genome sequencing of mycorrhizal fungi provides insights into the early evolution of symbiotic traits.</title>
        <authorList>
            <person name="Miyauchi S."/>
            <person name="Kiss E."/>
            <person name="Kuo A."/>
            <person name="Drula E."/>
            <person name="Kohler A."/>
            <person name="Sanchez-Garcia M."/>
            <person name="Morin E."/>
            <person name="Andreopoulos B."/>
            <person name="Barry K.W."/>
            <person name="Bonito G."/>
            <person name="Buee M."/>
            <person name="Carver A."/>
            <person name="Chen C."/>
            <person name="Cichocki N."/>
            <person name="Clum A."/>
            <person name="Culley D."/>
            <person name="Crous P.W."/>
            <person name="Fauchery L."/>
            <person name="Girlanda M."/>
            <person name="Hayes R.D."/>
            <person name="Keri Z."/>
            <person name="LaButti K."/>
            <person name="Lipzen A."/>
            <person name="Lombard V."/>
            <person name="Magnuson J."/>
            <person name="Maillard F."/>
            <person name="Murat C."/>
            <person name="Nolan M."/>
            <person name="Ohm R.A."/>
            <person name="Pangilinan J."/>
            <person name="Pereira M.F."/>
            <person name="Perotto S."/>
            <person name="Peter M."/>
            <person name="Pfister S."/>
            <person name="Riley R."/>
            <person name="Sitrit Y."/>
            <person name="Stielow J.B."/>
            <person name="Szollosi G."/>
            <person name="Zifcakova L."/>
            <person name="Stursova M."/>
            <person name="Spatafora J.W."/>
            <person name="Tedersoo L."/>
            <person name="Vaario L.M."/>
            <person name="Yamada A."/>
            <person name="Yan M."/>
            <person name="Wang P."/>
            <person name="Xu J."/>
            <person name="Bruns T."/>
            <person name="Baldrian P."/>
            <person name="Vilgalys R."/>
            <person name="Dunand C."/>
            <person name="Henrissat B."/>
            <person name="Grigoriev I.V."/>
            <person name="Hibbett D."/>
            <person name="Nagy L.G."/>
            <person name="Martin F.M."/>
        </authorList>
    </citation>
    <scope>NUCLEOTIDE SEQUENCE</scope>
    <source>
        <strain evidence="1">P2</strain>
    </source>
</reference>
<dbReference type="Proteomes" id="UP000886501">
    <property type="component" value="Unassembled WGS sequence"/>
</dbReference>
<gene>
    <name evidence="1" type="ORF">BDM02DRAFT_3182649</name>
</gene>
<reference evidence="1" key="1">
    <citation type="submission" date="2019-10" db="EMBL/GenBank/DDBJ databases">
        <authorList>
            <consortium name="DOE Joint Genome Institute"/>
            <person name="Kuo A."/>
            <person name="Miyauchi S."/>
            <person name="Kiss E."/>
            <person name="Drula E."/>
            <person name="Kohler A."/>
            <person name="Sanchez-Garcia M."/>
            <person name="Andreopoulos B."/>
            <person name="Barry K.W."/>
            <person name="Bonito G."/>
            <person name="Buee M."/>
            <person name="Carver A."/>
            <person name="Chen C."/>
            <person name="Cichocki N."/>
            <person name="Clum A."/>
            <person name="Culley D."/>
            <person name="Crous P.W."/>
            <person name="Fauchery L."/>
            <person name="Girlanda M."/>
            <person name="Hayes R."/>
            <person name="Keri Z."/>
            <person name="Labutti K."/>
            <person name="Lipzen A."/>
            <person name="Lombard V."/>
            <person name="Magnuson J."/>
            <person name="Maillard F."/>
            <person name="Morin E."/>
            <person name="Murat C."/>
            <person name="Nolan M."/>
            <person name="Ohm R."/>
            <person name="Pangilinan J."/>
            <person name="Pereira M."/>
            <person name="Perotto S."/>
            <person name="Peter M."/>
            <person name="Riley R."/>
            <person name="Sitrit Y."/>
            <person name="Stielow B."/>
            <person name="Szollosi G."/>
            <person name="Zifcakova L."/>
            <person name="Stursova M."/>
            <person name="Spatafora J.W."/>
            <person name="Tedersoo L."/>
            <person name="Vaario L.-M."/>
            <person name="Yamada A."/>
            <person name="Yan M."/>
            <person name="Wang P."/>
            <person name="Xu J."/>
            <person name="Bruns T."/>
            <person name="Baldrian P."/>
            <person name="Vilgalys R."/>
            <person name="Henrissat B."/>
            <person name="Grigoriev I.V."/>
            <person name="Hibbett D."/>
            <person name="Nagy L.G."/>
            <person name="Martin F.M."/>
        </authorList>
    </citation>
    <scope>NUCLEOTIDE SEQUENCE</scope>
    <source>
        <strain evidence="1">P2</strain>
    </source>
</reference>